<feature type="transmembrane region" description="Helical" evidence="6">
    <location>
        <begin position="98"/>
        <end position="117"/>
    </location>
</feature>
<reference evidence="8 10" key="2">
    <citation type="submission" date="2016-10" db="EMBL/GenBank/DDBJ databases">
        <authorList>
            <person name="Varghese N."/>
            <person name="Submissions S."/>
        </authorList>
    </citation>
    <scope>NUCLEOTIDE SEQUENCE [LARGE SCALE GENOMIC DNA]</scope>
    <source>
        <strain evidence="8 10">JB1</strain>
    </source>
</reference>
<evidence type="ECO:0000256" key="2">
    <source>
        <dbReference type="ARBA" id="ARBA00022475"/>
    </source>
</evidence>
<evidence type="ECO:0000256" key="3">
    <source>
        <dbReference type="ARBA" id="ARBA00022692"/>
    </source>
</evidence>
<evidence type="ECO:0000313" key="10">
    <source>
        <dbReference type="Proteomes" id="UP000182793"/>
    </source>
</evidence>
<organism evidence="7 9">
    <name type="scientific">Streptococcus equinus JB1</name>
    <dbReference type="NCBI Taxonomy" id="1294274"/>
    <lineage>
        <taxon>Bacteria</taxon>
        <taxon>Bacillati</taxon>
        <taxon>Bacillota</taxon>
        <taxon>Bacilli</taxon>
        <taxon>Lactobacillales</taxon>
        <taxon>Streptococcaceae</taxon>
        <taxon>Streptococcus</taxon>
    </lineage>
</organism>
<feature type="transmembrane region" description="Helical" evidence="6">
    <location>
        <begin position="181"/>
        <end position="203"/>
    </location>
</feature>
<dbReference type="Pfam" id="PF03631">
    <property type="entry name" value="Virul_fac_BrkB"/>
    <property type="match status" value="1"/>
</dbReference>
<keyword evidence="3 6" id="KW-0812">Transmembrane</keyword>
<comment type="subcellular location">
    <subcellularLocation>
        <location evidence="1">Cell membrane</location>
        <topology evidence="1">Multi-pass membrane protein</topology>
    </subcellularLocation>
</comment>
<dbReference type="PANTHER" id="PTHR30213">
    <property type="entry name" value="INNER MEMBRANE PROTEIN YHJD"/>
    <property type="match status" value="1"/>
</dbReference>
<evidence type="ECO:0000313" key="9">
    <source>
        <dbReference type="Proteomes" id="UP000029382"/>
    </source>
</evidence>
<proteinExistence type="predicted"/>
<feature type="transmembrane region" description="Helical" evidence="6">
    <location>
        <begin position="33"/>
        <end position="57"/>
    </location>
</feature>
<dbReference type="RefSeq" id="WP_039697156.1">
    <property type="nucleotide sequence ID" value="NZ_AUZH01000026.1"/>
</dbReference>
<dbReference type="PANTHER" id="PTHR30213:SF0">
    <property type="entry name" value="UPF0761 MEMBRANE PROTEIN YIHY"/>
    <property type="match status" value="1"/>
</dbReference>
<evidence type="ECO:0000256" key="5">
    <source>
        <dbReference type="ARBA" id="ARBA00023136"/>
    </source>
</evidence>
<gene>
    <name evidence="7" type="ORF">H702_08025</name>
    <name evidence="8" type="ORF">SAMN02910290_00521</name>
</gene>
<evidence type="ECO:0000313" key="8">
    <source>
        <dbReference type="EMBL" id="SFL13080.1"/>
    </source>
</evidence>
<evidence type="ECO:0000256" key="6">
    <source>
        <dbReference type="SAM" id="Phobius"/>
    </source>
</evidence>
<dbReference type="AlphaFoldDB" id="A0A091CAS7"/>
<evidence type="ECO:0000256" key="1">
    <source>
        <dbReference type="ARBA" id="ARBA00004651"/>
    </source>
</evidence>
<keyword evidence="10" id="KW-1185">Reference proteome</keyword>
<keyword evidence="2" id="KW-1003">Cell membrane</keyword>
<name>A0A091CAS7_STREI</name>
<dbReference type="InterPro" id="IPR017039">
    <property type="entry name" value="Virul_fac_BrkB"/>
</dbReference>
<protein>
    <submittedName>
        <fullName evidence="8">Membrane protein</fullName>
    </submittedName>
    <submittedName>
        <fullName evidence="7">Ribonuclease BN</fullName>
    </submittedName>
</protein>
<feature type="transmembrane region" description="Helical" evidence="6">
    <location>
        <begin position="138"/>
        <end position="161"/>
    </location>
</feature>
<dbReference type="Proteomes" id="UP000029382">
    <property type="component" value="Unassembled WGS sequence"/>
</dbReference>
<sequence length="306" mass="34801">MKRKQFLDKLWSKLEWQPLQVYLKHYRSAEIDLSAIAVAYYLLLTAFPLIVIAANIFPYLNIDVNILLAFMKKNLPTNLYPSVSAITIDIFSKPSGSILGVATLTAFWTMSKSLTSLQKAINKAYGVAQHRDFVIGRLVGVIGSLLILFLLTFVLIFSTFSKAVLQVINSYYDLSDTMATMILNLAQPVTVLTIVIGLMLLYFILPNVRIRRFRYILPGTIFTSVVIVFLNNLFSSYILRTFERMVDIKTFGSVVIFVLMLWFIFLAHILILGAIFNATYQELRQGKMESRRGDLLSLLAQRGKKK</sequence>
<dbReference type="EMBL" id="AUZH01000026">
    <property type="protein sequence ID" value="KFN87353.1"/>
    <property type="molecule type" value="Genomic_DNA"/>
</dbReference>
<evidence type="ECO:0000256" key="4">
    <source>
        <dbReference type="ARBA" id="ARBA00022989"/>
    </source>
</evidence>
<feature type="transmembrane region" description="Helical" evidence="6">
    <location>
        <begin position="254"/>
        <end position="278"/>
    </location>
</feature>
<comment type="caution">
    <text evidence="7">The sequence shown here is derived from an EMBL/GenBank/DDBJ whole genome shotgun (WGS) entry which is preliminary data.</text>
</comment>
<dbReference type="PIRSF" id="PIRSF035875">
    <property type="entry name" value="RNase_BN"/>
    <property type="match status" value="1"/>
</dbReference>
<evidence type="ECO:0000313" key="7">
    <source>
        <dbReference type="EMBL" id="KFN87353.1"/>
    </source>
</evidence>
<reference evidence="7 9" key="1">
    <citation type="journal article" date="2014" name="Genome Announc.">
        <title>Draft Genome Sequences of Streptococcus bovis Strains ATCC 33317 and JB1.</title>
        <authorList>
            <person name="Benahmed F.H."/>
            <person name="Gopinath G.R."/>
            <person name="Harbottle H."/>
            <person name="Cotta M.A."/>
            <person name="Luo Y."/>
            <person name="Henderson C."/>
            <person name="Teri P."/>
            <person name="Soppet D."/>
            <person name="Rasmussen M."/>
            <person name="Whitehead T.R."/>
            <person name="Davidson M."/>
        </authorList>
    </citation>
    <scope>NUCLEOTIDE SEQUENCE [LARGE SCALE GENOMIC DNA]</scope>
    <source>
        <strain evidence="7 9">JB1</strain>
    </source>
</reference>
<accession>A0A091CAS7</accession>
<dbReference type="EMBL" id="FOTG01000003">
    <property type="protein sequence ID" value="SFL13080.1"/>
    <property type="molecule type" value="Genomic_DNA"/>
</dbReference>
<feature type="transmembrane region" description="Helical" evidence="6">
    <location>
        <begin position="215"/>
        <end position="234"/>
    </location>
</feature>
<keyword evidence="5 6" id="KW-0472">Membrane</keyword>
<dbReference type="GO" id="GO:0005886">
    <property type="term" value="C:plasma membrane"/>
    <property type="evidence" value="ECO:0007669"/>
    <property type="project" value="UniProtKB-SubCell"/>
</dbReference>
<dbReference type="Proteomes" id="UP000182793">
    <property type="component" value="Unassembled WGS sequence"/>
</dbReference>
<keyword evidence="4 6" id="KW-1133">Transmembrane helix</keyword>